<proteinExistence type="predicted"/>
<accession>A0A840E491</accession>
<evidence type="ECO:0000256" key="1">
    <source>
        <dbReference type="SAM" id="SignalP"/>
    </source>
</evidence>
<dbReference type="InterPro" id="IPR000326">
    <property type="entry name" value="PAP2/HPO"/>
</dbReference>
<evidence type="ECO:0000313" key="3">
    <source>
        <dbReference type="EMBL" id="MBB4078562.1"/>
    </source>
</evidence>
<dbReference type="Gene3D" id="1.20.144.10">
    <property type="entry name" value="Phosphatidic acid phosphatase type 2/haloperoxidase"/>
    <property type="match status" value="1"/>
</dbReference>
<dbReference type="RefSeq" id="WP_183494804.1">
    <property type="nucleotide sequence ID" value="NZ_JACIFF010000002.1"/>
</dbReference>
<gene>
    <name evidence="3" type="ORF">GGR28_001175</name>
</gene>
<evidence type="ECO:0000313" key="4">
    <source>
        <dbReference type="Proteomes" id="UP000576209"/>
    </source>
</evidence>
<dbReference type="AlphaFoldDB" id="A0A840E491"/>
<dbReference type="Pfam" id="PF01569">
    <property type="entry name" value="PAP2"/>
    <property type="match status" value="1"/>
</dbReference>
<feature type="domain" description="Phosphatidic acid phosphatase type 2/haloperoxidase" evidence="2">
    <location>
        <begin position="158"/>
        <end position="267"/>
    </location>
</feature>
<protein>
    <recommendedName>
        <fullName evidence="2">Phosphatidic acid phosphatase type 2/haloperoxidase domain-containing protein</fullName>
    </recommendedName>
</protein>
<reference evidence="3 4" key="1">
    <citation type="submission" date="2020-08" db="EMBL/GenBank/DDBJ databases">
        <title>Genomic Encyclopedia of Type Strains, Phase IV (KMG-IV): sequencing the most valuable type-strain genomes for metagenomic binning, comparative biology and taxonomic classification.</title>
        <authorList>
            <person name="Goeker M."/>
        </authorList>
    </citation>
    <scope>NUCLEOTIDE SEQUENCE [LARGE SCALE GENOMIC DNA]</scope>
    <source>
        <strain evidence="3 4">DSM 105137</strain>
    </source>
</reference>
<evidence type="ECO:0000259" key="2">
    <source>
        <dbReference type="Pfam" id="PF01569"/>
    </source>
</evidence>
<keyword evidence="1" id="KW-0732">Signal</keyword>
<comment type="caution">
    <text evidence="3">The sequence shown here is derived from an EMBL/GenBank/DDBJ whole genome shotgun (WGS) entry which is preliminary data.</text>
</comment>
<dbReference type="CDD" id="cd01610">
    <property type="entry name" value="PAP2_like"/>
    <property type="match status" value="1"/>
</dbReference>
<feature type="chain" id="PRO_5032364648" description="Phosphatidic acid phosphatase type 2/haloperoxidase domain-containing protein" evidence="1">
    <location>
        <begin position="19"/>
        <end position="295"/>
    </location>
</feature>
<organism evidence="3 4">
    <name type="scientific">Neolewinella aquimaris</name>
    <dbReference type="NCBI Taxonomy" id="1835722"/>
    <lineage>
        <taxon>Bacteria</taxon>
        <taxon>Pseudomonadati</taxon>
        <taxon>Bacteroidota</taxon>
        <taxon>Saprospiria</taxon>
        <taxon>Saprospirales</taxon>
        <taxon>Lewinellaceae</taxon>
        <taxon>Neolewinella</taxon>
    </lineage>
</organism>
<dbReference type="EMBL" id="JACIFF010000002">
    <property type="protein sequence ID" value="MBB4078562.1"/>
    <property type="molecule type" value="Genomic_DNA"/>
</dbReference>
<keyword evidence="4" id="KW-1185">Reference proteome</keyword>
<dbReference type="SUPFAM" id="SSF48317">
    <property type="entry name" value="Acid phosphatase/Vanadium-dependent haloperoxidase"/>
    <property type="match status" value="1"/>
</dbReference>
<dbReference type="InterPro" id="IPR036938">
    <property type="entry name" value="PAP2/HPO_sf"/>
</dbReference>
<name>A0A840E491_9BACT</name>
<dbReference type="Proteomes" id="UP000576209">
    <property type="component" value="Unassembled WGS sequence"/>
</dbReference>
<feature type="signal peptide" evidence="1">
    <location>
        <begin position="1"/>
        <end position="18"/>
    </location>
</feature>
<sequence length="295" mass="33142">MRHLLLCLVLTTGSLLPAQTTVSDSTSTQQGGFLSVFRSSERYAVNPLVSIPLIAGGAYVSQQRLIALQDKPDIPVEVIQNLDKNDINRFDRIAVTRDYDKHKQALIQSDYFFNTGQLAPFALFFWKKYRRDWFDITLMYLEAQTTQGLFYGFAPFGPTGIDRFRPVVYYDGIDVDRETDGNNRNSTFSGHVSTMSTGFYFMARMIDDYNPDFTTGQRILLYTGATLPSLYGGWLRIKGVKHYPSDVFIGLGVGAISGIGVPSLHKWWKKRYASDLVVQPVYGGGAGGFSLVLRY</sequence>